<dbReference type="AlphaFoldDB" id="A0A1S4BX52"/>
<name>A0A1S4BX52_TOBAC</name>
<dbReference type="OMA" id="NECEYHG"/>
<feature type="region of interest" description="Disordered" evidence="1">
    <location>
        <begin position="222"/>
        <end position="246"/>
    </location>
</feature>
<organism evidence="3">
    <name type="scientific">Nicotiana tabacum</name>
    <name type="common">Common tobacco</name>
    <dbReference type="NCBI Taxonomy" id="4097"/>
    <lineage>
        <taxon>Eukaryota</taxon>
        <taxon>Viridiplantae</taxon>
        <taxon>Streptophyta</taxon>
        <taxon>Embryophyta</taxon>
        <taxon>Tracheophyta</taxon>
        <taxon>Spermatophyta</taxon>
        <taxon>Magnoliopsida</taxon>
        <taxon>eudicotyledons</taxon>
        <taxon>Gunneridae</taxon>
        <taxon>Pentapetalae</taxon>
        <taxon>asterids</taxon>
        <taxon>lamiids</taxon>
        <taxon>Solanales</taxon>
        <taxon>Solanaceae</taxon>
        <taxon>Nicotianoideae</taxon>
        <taxon>Nicotianeae</taxon>
        <taxon>Nicotiana</taxon>
    </lineage>
</organism>
<protein>
    <recommendedName>
        <fullName evidence="2">Retrotransposon gag domain-containing protein</fullName>
    </recommendedName>
</protein>
<dbReference type="PaxDb" id="4097-A0A1S4BX52"/>
<dbReference type="PANTHER" id="PTHR33240">
    <property type="entry name" value="OS08G0508500 PROTEIN"/>
    <property type="match status" value="1"/>
</dbReference>
<reference evidence="3" key="1">
    <citation type="submission" date="2025-08" db="UniProtKB">
        <authorList>
            <consortium name="RefSeq"/>
        </authorList>
    </citation>
    <scope>IDENTIFICATION</scope>
</reference>
<gene>
    <name evidence="3" type="primary">LOC107812826</name>
</gene>
<dbReference type="PANTHER" id="PTHR33240:SF8">
    <property type="entry name" value="OS03G0439900 PROTEIN"/>
    <property type="match status" value="1"/>
</dbReference>
<feature type="compositionally biased region" description="Basic and acidic residues" evidence="1">
    <location>
        <begin position="230"/>
        <end position="245"/>
    </location>
</feature>
<accession>A0A1S4BX52</accession>
<feature type="domain" description="Retrotransposon gag" evidence="2">
    <location>
        <begin position="48"/>
        <end position="131"/>
    </location>
</feature>
<evidence type="ECO:0000313" key="3">
    <source>
        <dbReference type="RefSeq" id="XP_016493481.1"/>
    </source>
</evidence>
<evidence type="ECO:0000259" key="2">
    <source>
        <dbReference type="Pfam" id="PF03732"/>
    </source>
</evidence>
<dbReference type="RefSeq" id="XP_016493481.1">
    <property type="nucleotide sequence ID" value="XM_016637995.1"/>
</dbReference>
<dbReference type="InterPro" id="IPR005162">
    <property type="entry name" value="Retrotrans_gag_dom"/>
</dbReference>
<dbReference type="OrthoDB" id="2919534at2759"/>
<evidence type="ECO:0000256" key="1">
    <source>
        <dbReference type="SAM" id="MobiDB-lite"/>
    </source>
</evidence>
<sequence>MPDVPKYDGTSDPHEDITTYTTVVKENDLAPHEIESVSLKKFGETLMKGALTWYSLFPEHSIDSFEMISNSFIKAHAEARKVQARKTDIFRIAQGESELLQEFVTVFQKEMMLLPVIPGEWAAEEFTKGARDMVAGAARLAVAALLSADEELCQVRERRTCEAFAAGVGPQMRPKAPHVRKSLGNECEYHGTNGHQNGDCRHLGEEVATLLKNTHLRKFLSDQAKNNYGRSRDNTEPSKEGEDPPHLTINMIFGGNKINGMTFSAAQKTKVSVTHCKRHREVAEDDITFTEEDADGLLLPHNNALVISQNVLDFKFKTANIIQWRVLEQVKLTRSIIPTTKLLTGFNLSSVTTRGEILMLTNVEGVIKMTLFEESAPAPEPSEVNQGEEPSESYQVPRYFQVPEGTDATKSTKEELEQVTLFKKFLERKFHLGTGLHLELRCDRYPAKRGRAQAKLGP</sequence>
<dbReference type="KEGG" id="nta:107812826"/>
<dbReference type="Pfam" id="PF03732">
    <property type="entry name" value="Retrotrans_gag"/>
    <property type="match status" value="1"/>
</dbReference>
<proteinExistence type="predicted"/>